<keyword evidence="4" id="KW-0723">Serine/threonine-protein kinase</keyword>
<dbReference type="PANTHER" id="PTHR24058">
    <property type="entry name" value="DUAL SPECIFICITY PROTEIN KINASE"/>
    <property type="match status" value="1"/>
</dbReference>
<feature type="region of interest" description="Disordered" evidence="11">
    <location>
        <begin position="109"/>
        <end position="166"/>
    </location>
</feature>
<dbReference type="InterPro" id="IPR011009">
    <property type="entry name" value="Kinase-like_dom_sf"/>
</dbReference>
<evidence type="ECO:0000256" key="7">
    <source>
        <dbReference type="ARBA" id="ARBA00022741"/>
    </source>
</evidence>
<feature type="compositionally biased region" description="Polar residues" evidence="11">
    <location>
        <begin position="69"/>
        <end position="79"/>
    </location>
</feature>
<dbReference type="STRING" id="1314674.A0A0D7BW30"/>
<dbReference type="InterPro" id="IPR008271">
    <property type="entry name" value="Ser/Thr_kinase_AS"/>
</dbReference>
<feature type="binding site" evidence="10">
    <location>
        <position position="301"/>
    </location>
    <ligand>
        <name>ATP</name>
        <dbReference type="ChEBI" id="CHEBI:30616"/>
    </ligand>
</feature>
<comment type="subcellular location">
    <subcellularLocation>
        <location evidence="1">Cytoplasm</location>
    </subcellularLocation>
</comment>
<feature type="region of interest" description="Disordered" evidence="11">
    <location>
        <begin position="611"/>
        <end position="649"/>
    </location>
</feature>
<keyword evidence="8 13" id="KW-0418">Kinase</keyword>
<dbReference type="Pfam" id="PF00069">
    <property type="entry name" value="Pkinase"/>
    <property type="match status" value="1"/>
</dbReference>
<dbReference type="Gene3D" id="3.30.200.20">
    <property type="entry name" value="Phosphorylase Kinase, domain 1"/>
    <property type="match status" value="1"/>
</dbReference>
<evidence type="ECO:0000256" key="2">
    <source>
        <dbReference type="ARBA" id="ARBA00008867"/>
    </source>
</evidence>
<evidence type="ECO:0000256" key="5">
    <source>
        <dbReference type="ARBA" id="ARBA00022553"/>
    </source>
</evidence>
<evidence type="ECO:0000313" key="14">
    <source>
        <dbReference type="Proteomes" id="UP000054007"/>
    </source>
</evidence>
<feature type="compositionally biased region" description="Polar residues" evidence="11">
    <location>
        <begin position="21"/>
        <end position="32"/>
    </location>
</feature>
<evidence type="ECO:0000256" key="8">
    <source>
        <dbReference type="ARBA" id="ARBA00022777"/>
    </source>
</evidence>
<feature type="compositionally biased region" description="Low complexity" evidence="11">
    <location>
        <begin position="684"/>
        <end position="697"/>
    </location>
</feature>
<name>A0A0D7BW30_9AGAR</name>
<dbReference type="GO" id="GO:0004713">
    <property type="term" value="F:protein tyrosine kinase activity"/>
    <property type="evidence" value="ECO:0007669"/>
    <property type="project" value="TreeGrafter"/>
</dbReference>
<dbReference type="InterPro" id="IPR017441">
    <property type="entry name" value="Protein_kinase_ATP_BS"/>
</dbReference>
<dbReference type="CDD" id="cd14212">
    <property type="entry name" value="PKc_YAK1"/>
    <property type="match status" value="1"/>
</dbReference>
<feature type="compositionally biased region" description="Polar residues" evidence="11">
    <location>
        <begin position="721"/>
        <end position="736"/>
    </location>
</feature>
<feature type="region of interest" description="Disordered" evidence="11">
    <location>
        <begin position="683"/>
        <end position="766"/>
    </location>
</feature>
<dbReference type="OrthoDB" id="9332038at2759"/>
<organism evidence="13 14">
    <name type="scientific">Cylindrobasidium torrendii FP15055 ss-10</name>
    <dbReference type="NCBI Taxonomy" id="1314674"/>
    <lineage>
        <taxon>Eukaryota</taxon>
        <taxon>Fungi</taxon>
        <taxon>Dikarya</taxon>
        <taxon>Basidiomycota</taxon>
        <taxon>Agaricomycotina</taxon>
        <taxon>Agaricomycetes</taxon>
        <taxon>Agaricomycetidae</taxon>
        <taxon>Agaricales</taxon>
        <taxon>Marasmiineae</taxon>
        <taxon>Physalacriaceae</taxon>
        <taxon>Cylindrobasidium</taxon>
    </lineage>
</organism>
<evidence type="ECO:0000256" key="4">
    <source>
        <dbReference type="ARBA" id="ARBA00022527"/>
    </source>
</evidence>
<dbReference type="SUPFAM" id="SSF56112">
    <property type="entry name" value="Protein kinase-like (PK-like)"/>
    <property type="match status" value="1"/>
</dbReference>
<accession>A0A0D7BW30</accession>
<dbReference type="PANTHER" id="PTHR24058:SF17">
    <property type="entry name" value="HOMEODOMAIN INTERACTING PROTEIN KINASE, ISOFORM D"/>
    <property type="match status" value="1"/>
</dbReference>
<dbReference type="GO" id="GO:0005737">
    <property type="term" value="C:cytoplasm"/>
    <property type="evidence" value="ECO:0007669"/>
    <property type="project" value="UniProtKB-SubCell"/>
</dbReference>
<keyword evidence="5" id="KW-0597">Phosphoprotein</keyword>
<dbReference type="EMBL" id="KN880431">
    <property type="protein sequence ID" value="KIY74450.1"/>
    <property type="molecule type" value="Genomic_DNA"/>
</dbReference>
<keyword evidence="14" id="KW-1185">Reference proteome</keyword>
<feature type="compositionally biased region" description="Low complexity" evidence="11">
    <location>
        <begin position="934"/>
        <end position="944"/>
    </location>
</feature>
<dbReference type="PROSITE" id="PS00108">
    <property type="entry name" value="PROTEIN_KINASE_ST"/>
    <property type="match status" value="1"/>
</dbReference>
<feature type="domain" description="Protein kinase" evidence="12">
    <location>
        <begin position="272"/>
        <end position="607"/>
    </location>
</feature>
<feature type="compositionally biased region" description="Pro residues" evidence="11">
    <location>
        <begin position="122"/>
        <end position="134"/>
    </location>
</feature>
<evidence type="ECO:0000256" key="3">
    <source>
        <dbReference type="ARBA" id="ARBA00022490"/>
    </source>
</evidence>
<evidence type="ECO:0000256" key="10">
    <source>
        <dbReference type="PROSITE-ProRule" id="PRU10141"/>
    </source>
</evidence>
<dbReference type="GO" id="GO:0005524">
    <property type="term" value="F:ATP binding"/>
    <property type="evidence" value="ECO:0007669"/>
    <property type="project" value="UniProtKB-UniRule"/>
</dbReference>
<proteinExistence type="inferred from homology"/>
<evidence type="ECO:0000259" key="12">
    <source>
        <dbReference type="PROSITE" id="PS50011"/>
    </source>
</evidence>
<keyword evidence="6" id="KW-0808">Transferase</keyword>
<dbReference type="GO" id="GO:0004674">
    <property type="term" value="F:protein serine/threonine kinase activity"/>
    <property type="evidence" value="ECO:0007669"/>
    <property type="project" value="UniProtKB-KW"/>
</dbReference>
<dbReference type="FunFam" id="3.30.200.20:FF:000087">
    <property type="entry name" value="Dual specificity tyrosine-phosphorylation-regulated kinase 1A"/>
    <property type="match status" value="1"/>
</dbReference>
<feature type="compositionally biased region" description="Low complexity" evidence="11">
    <location>
        <begin position="33"/>
        <end position="42"/>
    </location>
</feature>
<dbReference type="Gene3D" id="1.10.510.10">
    <property type="entry name" value="Transferase(Phosphotransferase) domain 1"/>
    <property type="match status" value="1"/>
</dbReference>
<dbReference type="InterPro" id="IPR000719">
    <property type="entry name" value="Prot_kinase_dom"/>
</dbReference>
<feature type="compositionally biased region" description="Low complexity" evidence="11">
    <location>
        <begin position="151"/>
        <end position="160"/>
    </location>
</feature>
<feature type="region of interest" description="Disordered" evidence="11">
    <location>
        <begin position="923"/>
        <end position="1031"/>
    </location>
</feature>
<protein>
    <submittedName>
        <fullName evidence="13">Kinase-like protein</fullName>
    </submittedName>
</protein>
<feature type="compositionally biased region" description="Basic and acidic residues" evidence="11">
    <location>
        <begin position="1018"/>
        <end position="1031"/>
    </location>
</feature>
<evidence type="ECO:0000313" key="13">
    <source>
        <dbReference type="EMBL" id="KIY74450.1"/>
    </source>
</evidence>
<feature type="compositionally biased region" description="Polar residues" evidence="11">
    <location>
        <begin position="109"/>
        <end position="119"/>
    </location>
</feature>
<keyword evidence="3" id="KW-0963">Cytoplasm</keyword>
<evidence type="ECO:0000256" key="11">
    <source>
        <dbReference type="SAM" id="MobiDB-lite"/>
    </source>
</evidence>
<keyword evidence="9 10" id="KW-0067">ATP-binding</keyword>
<evidence type="ECO:0000256" key="6">
    <source>
        <dbReference type="ARBA" id="ARBA00022679"/>
    </source>
</evidence>
<evidence type="ECO:0000256" key="1">
    <source>
        <dbReference type="ARBA" id="ARBA00004496"/>
    </source>
</evidence>
<dbReference type="GO" id="GO:0005634">
    <property type="term" value="C:nucleus"/>
    <property type="evidence" value="ECO:0007669"/>
    <property type="project" value="TreeGrafter"/>
</dbReference>
<dbReference type="SMART" id="SM00220">
    <property type="entry name" value="S_TKc"/>
    <property type="match status" value="1"/>
</dbReference>
<dbReference type="InterPro" id="IPR050494">
    <property type="entry name" value="Ser_Thr_dual-spec_kinase"/>
</dbReference>
<reference evidence="13 14" key="1">
    <citation type="journal article" date="2015" name="Fungal Genet. Biol.">
        <title>Evolution of novel wood decay mechanisms in Agaricales revealed by the genome sequences of Fistulina hepatica and Cylindrobasidium torrendii.</title>
        <authorList>
            <person name="Floudas D."/>
            <person name="Held B.W."/>
            <person name="Riley R."/>
            <person name="Nagy L.G."/>
            <person name="Koehler G."/>
            <person name="Ransdell A.S."/>
            <person name="Younus H."/>
            <person name="Chow J."/>
            <person name="Chiniquy J."/>
            <person name="Lipzen A."/>
            <person name="Tritt A."/>
            <person name="Sun H."/>
            <person name="Haridas S."/>
            <person name="LaButti K."/>
            <person name="Ohm R.A."/>
            <person name="Kues U."/>
            <person name="Blanchette R.A."/>
            <person name="Grigoriev I.V."/>
            <person name="Minto R.E."/>
            <person name="Hibbett D.S."/>
        </authorList>
    </citation>
    <scope>NUCLEOTIDE SEQUENCE [LARGE SCALE GENOMIC DNA]</scope>
    <source>
        <strain evidence="13 14">FP15055 ss-10</strain>
    </source>
</reference>
<keyword evidence="7 10" id="KW-0547">Nucleotide-binding</keyword>
<gene>
    <name evidence="13" type="ORF">CYLTODRAFT_448208</name>
</gene>
<dbReference type="FunFam" id="1.10.510.10:FF:000380">
    <property type="entry name" value="Serine/threonine-protein kinase ppk15"/>
    <property type="match status" value="1"/>
</dbReference>
<feature type="region of interest" description="Disordered" evidence="11">
    <location>
        <begin position="1"/>
        <end position="91"/>
    </location>
</feature>
<dbReference type="AlphaFoldDB" id="A0A0D7BW30"/>
<dbReference type="PROSITE" id="PS50011">
    <property type="entry name" value="PROTEIN_KINASE_DOM"/>
    <property type="match status" value="1"/>
</dbReference>
<evidence type="ECO:0000256" key="9">
    <source>
        <dbReference type="ARBA" id="ARBA00022840"/>
    </source>
</evidence>
<dbReference type="Proteomes" id="UP000054007">
    <property type="component" value="Unassembled WGS sequence"/>
</dbReference>
<comment type="similarity">
    <text evidence="2">Belongs to the protein kinase superfamily. CMGC Ser/Thr protein kinase family. MNB/DYRK subfamily.</text>
</comment>
<sequence>MASDDAELAYGGGASYDLPRWQTQIDTLSSPGQAAHSAYYAGAPPPPPPQRQPSMASQSRYLMDDQPPLSRSASLNSRGARQRPRAEDGYGEYEYGDYYGAASPNTAYSYGHQRSNSKQMGAPPPASPYSPHPPYSAYAMDTTSPPPPIRSSPSTPYYTTDHPMAVDVKRRPTGLHTVRSALDLQPNLDVPVTGRRMGADGTYLSPLRQLTTNIIDTYRICNPQFRYESTHNPRRVLTKPSKPAHNEGFDNDDYDYILYVNDWLGTEDGHKYLILDILGQGTFGQVVKCQNMKTHEVVAVKVVKNKPAYFNQSMMEVTILELLNKQCDPDDEHHILRLRDSFIHRSHLCLVFELLSSNLYELIKQNQFQGLSTQLVKVFMAQLLDSLTVLKEARLIHCDLKPENILLKSLQSPTIKVIDFGSACHERQTVYTYIQSRFYRSPEVLLGMPYNASIDMWSLGCIAVELFLGLPLFPGTSEYNQLTRIVEMLGLPPMSMLNNGKQTNQFFDSTDTWNPHTNQNEKRYHLKSIEQYSREHSTNEQPGKQYFKATTLPDIINTAPMPPSKGRAHEAAEMNNRSSFINFCQGLLDLNPLTRWSPQQARMHPFITGEKYTKPFVPDGATPPPQAPTTDPKRPYGGLVQSAPKGTRAYQDAASYNQQLTQHQVYQAQAQTQAANTFRNPYMAQQAAQSAHASPSQAPQPPPQQSPSYGPPQIAEPPSAGFSQPLYNSQSSGTQQRLRHQNSKGQLTSGIPPVAASGGYSSLPHLAPNAPNNSYYPNARGRANTINQMDTVPPALARLQHMNQDVIAGRNALTPVLNRDDAMKEWERRQTGKPPAAQPYPQLEYLTQQAELAASGMGNWGAGPTNHRYQQQPTSKLAHSYQPMDEDAASRRDAVMSNVRSAARGVMPGEVYNNGAGSLATPPQVYTGSSGSGAPARYQQQYSAAPPPPPAGSSDPMGGMFAPMQPDHYSPMNASRSQPPPNASFYSPAIGGSQVGQASGRNPFGPNGEQGSPIVAAKDQRRGSGMDVWPR</sequence>
<dbReference type="PROSITE" id="PS00107">
    <property type="entry name" value="PROTEIN_KINASE_ATP"/>
    <property type="match status" value="1"/>
</dbReference>